<evidence type="ECO:0000256" key="2">
    <source>
        <dbReference type="ARBA" id="ARBA00005369"/>
    </source>
</evidence>
<dbReference type="EMBL" id="DTHB01000029">
    <property type="protein sequence ID" value="HGB14447.1"/>
    <property type="molecule type" value="Genomic_DNA"/>
</dbReference>
<dbReference type="CDD" id="cd02440">
    <property type="entry name" value="AdoMet_MTases"/>
    <property type="match status" value="1"/>
</dbReference>
<proteinExistence type="inferred from homology"/>
<dbReference type="SUPFAM" id="SSF53335">
    <property type="entry name" value="S-adenosyl-L-methionine-dependent methyltransferases"/>
    <property type="match status" value="1"/>
</dbReference>
<dbReference type="PANTHER" id="PTHR11579">
    <property type="entry name" value="PROTEIN-L-ISOASPARTATE O-METHYLTRANSFERASE"/>
    <property type="match status" value="1"/>
</dbReference>
<dbReference type="GO" id="GO:0032259">
    <property type="term" value="P:methylation"/>
    <property type="evidence" value="ECO:0007669"/>
    <property type="project" value="UniProtKB-KW"/>
</dbReference>
<evidence type="ECO:0000256" key="5">
    <source>
        <dbReference type="ARBA" id="ARBA00022679"/>
    </source>
</evidence>
<organism evidence="9">
    <name type="scientific">Desulfobacca acetoxidans</name>
    <dbReference type="NCBI Taxonomy" id="60893"/>
    <lineage>
        <taxon>Bacteria</taxon>
        <taxon>Pseudomonadati</taxon>
        <taxon>Thermodesulfobacteriota</taxon>
        <taxon>Desulfobaccia</taxon>
        <taxon>Desulfobaccales</taxon>
        <taxon>Desulfobaccaceae</taxon>
        <taxon>Desulfobacca</taxon>
    </lineage>
</organism>
<dbReference type="PROSITE" id="PS01279">
    <property type="entry name" value="PCMT"/>
    <property type="match status" value="1"/>
</dbReference>
<name>A0A7C3SKB1_9BACT</name>
<feature type="active site" evidence="7">
    <location>
        <position position="117"/>
    </location>
</feature>
<comment type="similarity">
    <text evidence="2 7">Belongs to the methyltransferase superfamily. L-isoaspartyl/D-aspartyl protein methyltransferase family.</text>
</comment>
<dbReference type="InterPro" id="IPR029063">
    <property type="entry name" value="SAM-dependent_MTases_sf"/>
</dbReference>
<evidence type="ECO:0000313" key="9">
    <source>
        <dbReference type="EMBL" id="HGB14447.1"/>
    </source>
</evidence>
<dbReference type="NCBIfam" id="TIGR00080">
    <property type="entry name" value="pimt"/>
    <property type="match status" value="1"/>
</dbReference>
<keyword evidence="8" id="KW-0472">Membrane</keyword>
<dbReference type="GO" id="GO:0004719">
    <property type="term" value="F:protein-L-isoaspartate (D-aspartate) O-methyltransferase activity"/>
    <property type="evidence" value="ECO:0007669"/>
    <property type="project" value="UniProtKB-UniRule"/>
</dbReference>
<keyword evidence="5 7" id="KW-0808">Transferase</keyword>
<dbReference type="GO" id="GO:0005737">
    <property type="term" value="C:cytoplasm"/>
    <property type="evidence" value="ECO:0007669"/>
    <property type="project" value="UniProtKB-SubCell"/>
</dbReference>
<dbReference type="NCBIfam" id="NF001453">
    <property type="entry name" value="PRK00312.1"/>
    <property type="match status" value="1"/>
</dbReference>
<evidence type="ECO:0000256" key="6">
    <source>
        <dbReference type="ARBA" id="ARBA00022691"/>
    </source>
</evidence>
<reference evidence="9" key="1">
    <citation type="journal article" date="2020" name="mSystems">
        <title>Genome- and Community-Level Interaction Insights into Carbon Utilization and Element Cycling Functions of Hydrothermarchaeota in Hydrothermal Sediment.</title>
        <authorList>
            <person name="Zhou Z."/>
            <person name="Liu Y."/>
            <person name="Xu W."/>
            <person name="Pan J."/>
            <person name="Luo Z.H."/>
            <person name="Li M."/>
        </authorList>
    </citation>
    <scope>NUCLEOTIDE SEQUENCE [LARGE SCALE GENOMIC DNA]</scope>
    <source>
        <strain evidence="9">SpSt-776</strain>
    </source>
</reference>
<evidence type="ECO:0000256" key="4">
    <source>
        <dbReference type="ARBA" id="ARBA00022603"/>
    </source>
</evidence>
<dbReference type="HAMAP" id="MF_00090">
    <property type="entry name" value="PIMT"/>
    <property type="match status" value="1"/>
</dbReference>
<comment type="subcellular location">
    <subcellularLocation>
        <location evidence="1 7">Cytoplasm</location>
    </subcellularLocation>
</comment>
<evidence type="ECO:0000256" key="7">
    <source>
        <dbReference type="HAMAP-Rule" id="MF_00090"/>
    </source>
</evidence>
<keyword evidence="3 7" id="KW-0963">Cytoplasm</keyword>
<accession>A0A7C3SKB1</accession>
<dbReference type="Gene3D" id="3.40.50.150">
    <property type="entry name" value="Vaccinia Virus protein VP39"/>
    <property type="match status" value="1"/>
</dbReference>
<keyword evidence="8" id="KW-0812">Transmembrane</keyword>
<dbReference type="FunFam" id="3.40.50.150:FF:000010">
    <property type="entry name" value="Protein-L-isoaspartate O-methyltransferase"/>
    <property type="match status" value="1"/>
</dbReference>
<dbReference type="PANTHER" id="PTHR11579:SF0">
    <property type="entry name" value="PROTEIN-L-ISOASPARTATE(D-ASPARTATE) O-METHYLTRANSFERASE"/>
    <property type="match status" value="1"/>
</dbReference>
<comment type="caution">
    <text evidence="9">The sequence shown here is derived from an EMBL/GenBank/DDBJ whole genome shotgun (WGS) entry which is preliminary data.</text>
</comment>
<dbReference type="EC" id="2.1.1.77" evidence="7"/>
<dbReference type="Pfam" id="PF01135">
    <property type="entry name" value="PCMT"/>
    <property type="match status" value="1"/>
</dbReference>
<evidence type="ECO:0000256" key="1">
    <source>
        <dbReference type="ARBA" id="ARBA00004496"/>
    </source>
</evidence>
<keyword evidence="8" id="KW-1133">Transmembrane helix</keyword>
<sequence>MWPDGWWQPGGKRGAAAKSAVTEETLAVKLKYIAVVFLVVLFLATLFFWKLRAQVPASFEESRRRMVENQLQGRDITDPRVLAAMGKVPRHRFVPKHLIPLAYSDQPLPIGLGQTISQPYIVALMTQWGEVKPGDKVLEVGTGSGYQAAVLAELTDKVFTIELRPELAKTAELRLRELGYDRVQVKTGDGYQGWPEAAPFDVILVTATAPEVPPALAAQLKEGGRLVIPVGRSWVQQLLRFRKVGRELKEEARLPVQFVPLVRPGEAP</sequence>
<comment type="catalytic activity">
    <reaction evidence="7">
        <text>[protein]-L-isoaspartate + S-adenosyl-L-methionine = [protein]-L-isoaspartate alpha-methyl ester + S-adenosyl-L-homocysteine</text>
        <dbReference type="Rhea" id="RHEA:12705"/>
        <dbReference type="Rhea" id="RHEA-COMP:12143"/>
        <dbReference type="Rhea" id="RHEA-COMP:12144"/>
        <dbReference type="ChEBI" id="CHEBI:57856"/>
        <dbReference type="ChEBI" id="CHEBI:59789"/>
        <dbReference type="ChEBI" id="CHEBI:90596"/>
        <dbReference type="ChEBI" id="CHEBI:90598"/>
        <dbReference type="EC" id="2.1.1.77"/>
    </reaction>
</comment>
<gene>
    <name evidence="7" type="primary">pcm</name>
    <name evidence="9" type="ORF">ENV62_04300</name>
</gene>
<feature type="transmembrane region" description="Helical" evidence="8">
    <location>
        <begin position="32"/>
        <end position="49"/>
    </location>
</feature>
<dbReference type="GO" id="GO:0030091">
    <property type="term" value="P:protein repair"/>
    <property type="evidence" value="ECO:0007669"/>
    <property type="project" value="UniProtKB-UniRule"/>
</dbReference>
<evidence type="ECO:0000256" key="8">
    <source>
        <dbReference type="SAM" id="Phobius"/>
    </source>
</evidence>
<keyword evidence="6 7" id="KW-0949">S-adenosyl-L-methionine</keyword>
<protein>
    <recommendedName>
        <fullName evidence="7">Protein-L-isoaspartate O-methyltransferase</fullName>
        <ecNumber evidence="7">2.1.1.77</ecNumber>
    </recommendedName>
    <alternativeName>
        <fullName evidence="7">L-isoaspartyl protein carboxyl methyltransferase</fullName>
    </alternativeName>
    <alternativeName>
        <fullName evidence="7">Protein L-isoaspartyl methyltransferase</fullName>
    </alternativeName>
    <alternativeName>
        <fullName evidence="7">Protein-beta-aspartate methyltransferase</fullName>
        <shortName evidence="7">PIMT</shortName>
    </alternativeName>
</protein>
<evidence type="ECO:0000256" key="3">
    <source>
        <dbReference type="ARBA" id="ARBA00022490"/>
    </source>
</evidence>
<comment type="function">
    <text evidence="7">Catalyzes the methyl esterification of L-isoaspartyl residues in peptides and proteins that result from spontaneous decomposition of normal L-aspartyl and L-asparaginyl residues. It plays a role in the repair and/or degradation of damaged proteins.</text>
</comment>
<dbReference type="AlphaFoldDB" id="A0A7C3SKB1"/>
<keyword evidence="4 7" id="KW-0489">Methyltransferase</keyword>
<dbReference type="InterPro" id="IPR000682">
    <property type="entry name" value="PCMT"/>
</dbReference>